<comment type="catalytic activity">
    <reaction evidence="1">
        <text>S-ubiquitinyl-[E2 ubiquitin-conjugating enzyme]-L-cysteine + [acceptor protein]-L-lysine = [E2 ubiquitin-conjugating enzyme]-L-cysteine + N(6)-ubiquitinyl-[acceptor protein]-L-lysine.</text>
        <dbReference type="EC" id="2.3.2.27"/>
    </reaction>
</comment>
<dbReference type="GO" id="GO:0061630">
    <property type="term" value="F:ubiquitin protein ligase activity"/>
    <property type="evidence" value="ECO:0007669"/>
    <property type="project" value="UniProtKB-EC"/>
</dbReference>
<keyword evidence="6" id="KW-0833">Ubl conjugation pathway</keyword>
<dbReference type="InterPro" id="IPR039525">
    <property type="entry name" value="RNF126-like_zinc-ribbon"/>
</dbReference>
<dbReference type="Gene3D" id="3.30.40.10">
    <property type="entry name" value="Zinc/RING finger domain, C3HC4 (zinc finger)"/>
    <property type="match status" value="1"/>
</dbReference>
<evidence type="ECO:0000256" key="8">
    <source>
        <dbReference type="PROSITE-ProRule" id="PRU00175"/>
    </source>
</evidence>
<feature type="region of interest" description="Disordered" evidence="9">
    <location>
        <begin position="315"/>
        <end position="338"/>
    </location>
</feature>
<dbReference type="PANTHER" id="PTHR15710">
    <property type="entry name" value="E3 UBIQUITIN-PROTEIN LIGASE PRAJA"/>
    <property type="match status" value="1"/>
</dbReference>
<evidence type="ECO:0000313" key="11">
    <source>
        <dbReference type="EMBL" id="GMI84520.1"/>
    </source>
</evidence>
<dbReference type="EC" id="2.3.2.27" evidence="2"/>
<sequence>MEDRMVVGRYWCYICSQMVNPTMEAEIKCPFCESGFLEETTSTRPYSHNNGGNDSAPITNVSLWAPILLGLIGGFGSSRLRLTGRAETNNANDPTDDELGTEFESVVSRRRRRGSGSGSGIRILQDMRTESESPENGGSDRGGGGRMILFDPFNGEALIVQGSFGFSNGQSSNPRPAISFSDFLVGPGLDLLLQYLSDNDPNRHGSPPAKKEAVQAMPDVTIDDNVQCCVCLEDIEIGSQAKEMPCKHKFHGECIIPWLELHSSCPVCRFQLPTDDEKIEGNGAGNSGRGGDRAGHRRRYWIPIPWPSEGLITLPGSSSTASLEAMPGSSSGVHTDDN</sequence>
<gene>
    <name evidence="11" type="ORF">HRI_002121300</name>
</gene>
<keyword evidence="4" id="KW-0479">Metal-binding</keyword>
<proteinExistence type="predicted"/>
<organism evidence="11 12">
    <name type="scientific">Hibiscus trionum</name>
    <name type="common">Flower of an hour</name>
    <dbReference type="NCBI Taxonomy" id="183268"/>
    <lineage>
        <taxon>Eukaryota</taxon>
        <taxon>Viridiplantae</taxon>
        <taxon>Streptophyta</taxon>
        <taxon>Embryophyta</taxon>
        <taxon>Tracheophyta</taxon>
        <taxon>Spermatophyta</taxon>
        <taxon>Magnoliopsida</taxon>
        <taxon>eudicotyledons</taxon>
        <taxon>Gunneridae</taxon>
        <taxon>Pentapetalae</taxon>
        <taxon>rosids</taxon>
        <taxon>malvids</taxon>
        <taxon>Malvales</taxon>
        <taxon>Malvaceae</taxon>
        <taxon>Malvoideae</taxon>
        <taxon>Hibiscus</taxon>
    </lineage>
</organism>
<dbReference type="InterPro" id="IPR013083">
    <property type="entry name" value="Znf_RING/FYVE/PHD"/>
</dbReference>
<dbReference type="GO" id="GO:0005737">
    <property type="term" value="C:cytoplasm"/>
    <property type="evidence" value="ECO:0007669"/>
    <property type="project" value="TreeGrafter"/>
</dbReference>
<dbReference type="Proteomes" id="UP001165190">
    <property type="component" value="Unassembled WGS sequence"/>
</dbReference>
<reference evidence="11" key="1">
    <citation type="submission" date="2023-05" db="EMBL/GenBank/DDBJ databases">
        <title>Genome and transcriptome analyses reveal genes involved in the formation of fine ridges on petal epidermal cells in Hibiscus trionum.</title>
        <authorList>
            <person name="Koshimizu S."/>
            <person name="Masuda S."/>
            <person name="Ishii T."/>
            <person name="Shirasu K."/>
            <person name="Hoshino A."/>
            <person name="Arita M."/>
        </authorList>
    </citation>
    <scope>NUCLEOTIDE SEQUENCE</scope>
    <source>
        <strain evidence="11">Hamamatsu line</strain>
    </source>
</reference>
<name>A0A9W7HYZ9_HIBTR</name>
<evidence type="ECO:0000256" key="9">
    <source>
        <dbReference type="SAM" id="MobiDB-lite"/>
    </source>
</evidence>
<keyword evidence="5 8" id="KW-0863">Zinc-finger</keyword>
<dbReference type="Pfam" id="PF14369">
    <property type="entry name" value="Zn_ribbon_19"/>
    <property type="match status" value="1"/>
</dbReference>
<dbReference type="Pfam" id="PF13639">
    <property type="entry name" value="zf-RING_2"/>
    <property type="match status" value="1"/>
</dbReference>
<evidence type="ECO:0000256" key="6">
    <source>
        <dbReference type="ARBA" id="ARBA00022786"/>
    </source>
</evidence>
<evidence type="ECO:0000256" key="2">
    <source>
        <dbReference type="ARBA" id="ARBA00012483"/>
    </source>
</evidence>
<dbReference type="InterPro" id="IPR001841">
    <property type="entry name" value="Znf_RING"/>
</dbReference>
<dbReference type="SUPFAM" id="SSF57850">
    <property type="entry name" value="RING/U-box"/>
    <property type="match status" value="1"/>
</dbReference>
<keyword evidence="3" id="KW-0808">Transferase</keyword>
<evidence type="ECO:0000256" key="7">
    <source>
        <dbReference type="ARBA" id="ARBA00022833"/>
    </source>
</evidence>
<dbReference type="PROSITE" id="PS50089">
    <property type="entry name" value="ZF_RING_2"/>
    <property type="match status" value="1"/>
</dbReference>
<dbReference type="EMBL" id="BSYR01000020">
    <property type="protein sequence ID" value="GMI84520.1"/>
    <property type="molecule type" value="Genomic_DNA"/>
</dbReference>
<dbReference type="SMART" id="SM00184">
    <property type="entry name" value="RING"/>
    <property type="match status" value="1"/>
</dbReference>
<comment type="caution">
    <text evidence="11">The sequence shown here is derived from an EMBL/GenBank/DDBJ whole genome shotgun (WGS) entry which is preliminary data.</text>
</comment>
<dbReference type="FunFam" id="3.30.40.10:FF:000022">
    <property type="entry name" value="E3 ubiquitin-protein ligase RING1-like"/>
    <property type="match status" value="1"/>
</dbReference>
<dbReference type="OrthoDB" id="21204at2759"/>
<accession>A0A9W7HYZ9</accession>
<keyword evidence="12" id="KW-1185">Reference proteome</keyword>
<feature type="region of interest" description="Disordered" evidence="9">
    <location>
        <begin position="87"/>
        <end position="146"/>
    </location>
</feature>
<protein>
    <recommendedName>
        <fullName evidence="2">RING-type E3 ubiquitin transferase</fullName>
        <ecNumber evidence="2">2.3.2.27</ecNumber>
    </recommendedName>
</protein>
<dbReference type="GO" id="GO:0008270">
    <property type="term" value="F:zinc ion binding"/>
    <property type="evidence" value="ECO:0007669"/>
    <property type="project" value="UniProtKB-KW"/>
</dbReference>
<evidence type="ECO:0000313" key="12">
    <source>
        <dbReference type="Proteomes" id="UP001165190"/>
    </source>
</evidence>
<evidence type="ECO:0000259" key="10">
    <source>
        <dbReference type="PROSITE" id="PS50089"/>
    </source>
</evidence>
<feature type="domain" description="RING-type" evidence="10">
    <location>
        <begin position="228"/>
        <end position="269"/>
    </location>
</feature>
<evidence type="ECO:0000256" key="4">
    <source>
        <dbReference type="ARBA" id="ARBA00022723"/>
    </source>
</evidence>
<keyword evidence="7" id="KW-0862">Zinc</keyword>
<evidence type="ECO:0000256" key="5">
    <source>
        <dbReference type="ARBA" id="ARBA00022771"/>
    </source>
</evidence>
<dbReference type="AlphaFoldDB" id="A0A9W7HYZ9"/>
<evidence type="ECO:0000256" key="3">
    <source>
        <dbReference type="ARBA" id="ARBA00022679"/>
    </source>
</evidence>
<dbReference type="GO" id="GO:0016567">
    <property type="term" value="P:protein ubiquitination"/>
    <property type="evidence" value="ECO:0007669"/>
    <property type="project" value="TreeGrafter"/>
</dbReference>
<evidence type="ECO:0000256" key="1">
    <source>
        <dbReference type="ARBA" id="ARBA00000900"/>
    </source>
</evidence>
<dbReference type="PANTHER" id="PTHR15710:SF22">
    <property type="entry name" value="RING-TYPE E3 UBIQUITIN TRANSFERASE"/>
    <property type="match status" value="1"/>
</dbReference>